<accession>A0A834IPX0</accession>
<keyword evidence="3" id="KW-1185">Reference proteome</keyword>
<dbReference type="AlphaFoldDB" id="A0A834IPX0"/>
<protein>
    <submittedName>
        <fullName evidence="2">Uncharacterized protein</fullName>
    </submittedName>
</protein>
<organism evidence="2 3">
    <name type="scientific">Rhynchophorus ferrugineus</name>
    <name type="common">Red palm weevil</name>
    <name type="synonym">Curculio ferrugineus</name>
    <dbReference type="NCBI Taxonomy" id="354439"/>
    <lineage>
        <taxon>Eukaryota</taxon>
        <taxon>Metazoa</taxon>
        <taxon>Ecdysozoa</taxon>
        <taxon>Arthropoda</taxon>
        <taxon>Hexapoda</taxon>
        <taxon>Insecta</taxon>
        <taxon>Pterygota</taxon>
        <taxon>Neoptera</taxon>
        <taxon>Endopterygota</taxon>
        <taxon>Coleoptera</taxon>
        <taxon>Polyphaga</taxon>
        <taxon>Cucujiformia</taxon>
        <taxon>Curculionidae</taxon>
        <taxon>Dryophthorinae</taxon>
        <taxon>Rhynchophorus</taxon>
    </lineage>
</organism>
<reference evidence="2" key="1">
    <citation type="submission" date="2020-08" db="EMBL/GenBank/DDBJ databases">
        <title>Genome sequencing and assembly of the red palm weevil Rhynchophorus ferrugineus.</title>
        <authorList>
            <person name="Dias G.B."/>
            <person name="Bergman C.M."/>
            <person name="Manee M."/>
        </authorList>
    </citation>
    <scope>NUCLEOTIDE SEQUENCE</scope>
    <source>
        <strain evidence="2">AA-2017</strain>
        <tissue evidence="2">Whole larva</tissue>
    </source>
</reference>
<dbReference type="EMBL" id="JAACXV010000088">
    <property type="protein sequence ID" value="KAF7283731.1"/>
    <property type="molecule type" value="Genomic_DNA"/>
</dbReference>
<evidence type="ECO:0000313" key="3">
    <source>
        <dbReference type="Proteomes" id="UP000625711"/>
    </source>
</evidence>
<proteinExistence type="predicted"/>
<evidence type="ECO:0000256" key="1">
    <source>
        <dbReference type="SAM" id="MobiDB-lite"/>
    </source>
</evidence>
<name>A0A834IPX0_RHYFE</name>
<feature type="region of interest" description="Disordered" evidence="1">
    <location>
        <begin position="1"/>
        <end position="48"/>
    </location>
</feature>
<sequence length="102" mass="11473">MFRLSHSKKSKFNSDEVTETAFSESLRVNSAKPDPNSCDDPPEEKSTTVPGLRDLFSWFRRYWGWGSFATDILRKLPDEGSSAISSMLGVVWAHARSEIAAF</sequence>
<dbReference type="Proteomes" id="UP000625711">
    <property type="component" value="Unassembled WGS sequence"/>
</dbReference>
<evidence type="ECO:0000313" key="2">
    <source>
        <dbReference type="EMBL" id="KAF7283731.1"/>
    </source>
</evidence>
<comment type="caution">
    <text evidence="2">The sequence shown here is derived from an EMBL/GenBank/DDBJ whole genome shotgun (WGS) entry which is preliminary data.</text>
</comment>
<feature type="compositionally biased region" description="Basic residues" evidence="1">
    <location>
        <begin position="1"/>
        <end position="11"/>
    </location>
</feature>
<gene>
    <name evidence="2" type="ORF">GWI33_022985</name>
</gene>